<accession>A0A8S2HYH0</accession>
<evidence type="ECO:0000313" key="2">
    <source>
        <dbReference type="EMBL" id="CAF0914649.1"/>
    </source>
</evidence>
<dbReference type="InterPro" id="IPR037197">
    <property type="entry name" value="WWE_dom_sf"/>
</dbReference>
<proteinExistence type="predicted"/>
<dbReference type="Pfam" id="PF02825">
    <property type="entry name" value="WWE"/>
    <property type="match status" value="1"/>
</dbReference>
<feature type="domain" description="WWE" evidence="1">
    <location>
        <begin position="1"/>
        <end position="76"/>
    </location>
</feature>
<name>A0A8S2HYH0_9BILA</name>
<evidence type="ECO:0000313" key="4">
    <source>
        <dbReference type="Proteomes" id="UP000682733"/>
    </source>
</evidence>
<dbReference type="Gene3D" id="3.90.176.10">
    <property type="entry name" value="Toxin ADP-ribosyltransferase, Chain A, domain 1"/>
    <property type="match status" value="1"/>
</dbReference>
<evidence type="ECO:0000259" key="1">
    <source>
        <dbReference type="PROSITE" id="PS50918"/>
    </source>
</evidence>
<dbReference type="AlphaFoldDB" id="A0A8S2HYH0"/>
<protein>
    <recommendedName>
        <fullName evidence="1">WWE domain-containing protein</fullName>
    </recommendedName>
</protein>
<dbReference type="EMBL" id="CAJNOK010003791">
    <property type="protein sequence ID" value="CAF0914649.1"/>
    <property type="molecule type" value="Genomic_DNA"/>
</dbReference>
<dbReference type="PROSITE" id="PS50918">
    <property type="entry name" value="WWE"/>
    <property type="match status" value="1"/>
</dbReference>
<sequence>MRYREKFGIQGYKHVRKEKAGTSIWKYYSDFENEFIEDTYQKKNEEEVQLGDYVIDFTQMLQIRKDDRTKQRPIRREEVDVSRYLRGERFCSAGKPMKAFTITQYGGSKSTYGWYERNQVLCYPATRYSEILQQAANAHRDKMRLDTSNGSFLERLNAGLNALSDALTARKQNLHGLDQKELTIYRGCKLTEELIEEYTQNVGKLIQWLAFTSTTKDRKVAEVYGNTLFIINL</sequence>
<dbReference type="Proteomes" id="UP000682733">
    <property type="component" value="Unassembled WGS sequence"/>
</dbReference>
<evidence type="ECO:0000313" key="3">
    <source>
        <dbReference type="EMBL" id="CAF3693175.1"/>
    </source>
</evidence>
<comment type="caution">
    <text evidence="3">The sequence shown here is derived from an EMBL/GenBank/DDBJ whole genome shotgun (WGS) entry which is preliminary data.</text>
</comment>
<dbReference type="Gene3D" id="3.30.720.50">
    <property type="match status" value="1"/>
</dbReference>
<gene>
    <name evidence="2" type="ORF">OVA965_LOCUS10305</name>
    <name evidence="3" type="ORF">TMI583_LOCUS10301</name>
</gene>
<dbReference type="EMBL" id="CAJOBA010003792">
    <property type="protein sequence ID" value="CAF3693175.1"/>
    <property type="molecule type" value="Genomic_DNA"/>
</dbReference>
<dbReference type="SUPFAM" id="SSF117839">
    <property type="entry name" value="WWE domain"/>
    <property type="match status" value="1"/>
</dbReference>
<dbReference type="InterPro" id="IPR004170">
    <property type="entry name" value="WWE_dom"/>
</dbReference>
<dbReference type="Proteomes" id="UP000677228">
    <property type="component" value="Unassembled WGS sequence"/>
</dbReference>
<organism evidence="3 4">
    <name type="scientific">Didymodactylos carnosus</name>
    <dbReference type="NCBI Taxonomy" id="1234261"/>
    <lineage>
        <taxon>Eukaryota</taxon>
        <taxon>Metazoa</taxon>
        <taxon>Spiralia</taxon>
        <taxon>Gnathifera</taxon>
        <taxon>Rotifera</taxon>
        <taxon>Eurotatoria</taxon>
        <taxon>Bdelloidea</taxon>
        <taxon>Philodinida</taxon>
        <taxon>Philodinidae</taxon>
        <taxon>Didymodactylos</taxon>
    </lineage>
</organism>
<reference evidence="3" key="1">
    <citation type="submission" date="2021-02" db="EMBL/GenBank/DDBJ databases">
        <authorList>
            <person name="Nowell W R."/>
        </authorList>
    </citation>
    <scope>NUCLEOTIDE SEQUENCE</scope>
</reference>